<feature type="domain" description="SF3 helicase" evidence="7">
    <location>
        <begin position="585"/>
        <end position="741"/>
    </location>
</feature>
<dbReference type="InterPro" id="IPR036977">
    <property type="entry name" value="DNA_primase_Znf_CHC2"/>
</dbReference>
<dbReference type="Gene3D" id="3.90.580.10">
    <property type="entry name" value="Zinc finger, CHC2-type domain"/>
    <property type="match status" value="1"/>
</dbReference>
<dbReference type="PROSITE" id="PS51206">
    <property type="entry name" value="SF3_HELICASE_1"/>
    <property type="match status" value="1"/>
</dbReference>
<protein>
    <submittedName>
        <fullName evidence="8">Phage/plasmid primase, P4 family</fullName>
    </submittedName>
</protein>
<dbReference type="GO" id="GO:0003677">
    <property type="term" value="F:DNA binding"/>
    <property type="evidence" value="ECO:0007669"/>
    <property type="project" value="InterPro"/>
</dbReference>
<keyword evidence="5" id="KW-0067">ATP-binding</keyword>
<keyword evidence="9" id="KW-1185">Reference proteome</keyword>
<dbReference type="InterPro" id="IPR002694">
    <property type="entry name" value="Znf_CHC2"/>
</dbReference>
<dbReference type="NCBIfam" id="TIGR01613">
    <property type="entry name" value="primase_Cterm"/>
    <property type="match status" value="1"/>
</dbReference>
<dbReference type="Proteomes" id="UP001183006">
    <property type="component" value="Chromosome"/>
</dbReference>
<dbReference type="InterPro" id="IPR027417">
    <property type="entry name" value="P-loop_NTPase"/>
</dbReference>
<dbReference type="InterPro" id="IPR014015">
    <property type="entry name" value="Helicase_SF3_DNA-vir"/>
</dbReference>
<evidence type="ECO:0000313" key="8">
    <source>
        <dbReference type="EMBL" id="WMW22763.1"/>
    </source>
</evidence>
<dbReference type="InterPro" id="IPR037068">
    <property type="entry name" value="DNA_primase_core_N_sf"/>
</dbReference>
<feature type="region of interest" description="Disordered" evidence="6">
    <location>
        <begin position="928"/>
        <end position="948"/>
    </location>
</feature>
<dbReference type="Gene3D" id="3.40.1360.10">
    <property type="match status" value="1"/>
</dbReference>
<evidence type="ECO:0000256" key="1">
    <source>
        <dbReference type="ARBA" id="ARBA00022723"/>
    </source>
</evidence>
<dbReference type="GO" id="GO:0006269">
    <property type="term" value="P:DNA replication, synthesis of primer"/>
    <property type="evidence" value="ECO:0007669"/>
    <property type="project" value="TreeGrafter"/>
</dbReference>
<name>A0AA51UGX7_9EURY</name>
<dbReference type="Pfam" id="PF03288">
    <property type="entry name" value="Pox_D5"/>
    <property type="match status" value="1"/>
</dbReference>
<dbReference type="GO" id="GO:0005737">
    <property type="term" value="C:cytoplasm"/>
    <property type="evidence" value="ECO:0007669"/>
    <property type="project" value="TreeGrafter"/>
</dbReference>
<dbReference type="InterPro" id="IPR034154">
    <property type="entry name" value="TOPRIM_DnaG/twinkle"/>
</dbReference>
<dbReference type="Pfam" id="PF19263">
    <property type="entry name" value="DUF5906"/>
    <property type="match status" value="1"/>
</dbReference>
<dbReference type="Gene3D" id="3.90.980.10">
    <property type="entry name" value="DNA primase, catalytic core, N-terminal domain"/>
    <property type="match status" value="1"/>
</dbReference>
<dbReference type="GO" id="GO:0008270">
    <property type="term" value="F:zinc ion binding"/>
    <property type="evidence" value="ECO:0007669"/>
    <property type="project" value="UniProtKB-KW"/>
</dbReference>
<keyword evidence="3" id="KW-0863">Zinc-finger</keyword>
<dbReference type="SUPFAM" id="SSF52540">
    <property type="entry name" value="P-loop containing nucleoside triphosphate hydrolases"/>
    <property type="match status" value="1"/>
</dbReference>
<proteinExistence type="predicted"/>
<dbReference type="AlphaFoldDB" id="A0AA51UGX7"/>
<evidence type="ECO:0000256" key="3">
    <source>
        <dbReference type="ARBA" id="ARBA00022771"/>
    </source>
</evidence>
<feature type="compositionally biased region" description="Polar residues" evidence="6">
    <location>
        <begin position="879"/>
        <end position="892"/>
    </location>
</feature>
<dbReference type="KEGG" id="mmav:RE476_02775"/>
<evidence type="ECO:0000256" key="2">
    <source>
        <dbReference type="ARBA" id="ARBA00022741"/>
    </source>
</evidence>
<dbReference type="InterPro" id="IPR013264">
    <property type="entry name" value="DNAG_N"/>
</dbReference>
<dbReference type="InterPro" id="IPR014818">
    <property type="entry name" value="Phage/plasmid_primase_P4_C"/>
</dbReference>
<dbReference type="SUPFAM" id="SSF56731">
    <property type="entry name" value="DNA primase core"/>
    <property type="match status" value="1"/>
</dbReference>
<evidence type="ECO:0000259" key="7">
    <source>
        <dbReference type="PROSITE" id="PS51206"/>
    </source>
</evidence>
<organism evidence="8 9">
    <name type="scientific">Methanolobus mangrovi</name>
    <dbReference type="NCBI Taxonomy" id="3072977"/>
    <lineage>
        <taxon>Archaea</taxon>
        <taxon>Methanobacteriati</taxon>
        <taxon>Methanobacteriota</taxon>
        <taxon>Stenosarchaea group</taxon>
        <taxon>Methanomicrobia</taxon>
        <taxon>Methanosarcinales</taxon>
        <taxon>Methanosarcinaceae</taxon>
        <taxon>Methanolobus</taxon>
    </lineage>
</organism>
<keyword evidence="4" id="KW-0862">Zinc</keyword>
<evidence type="ECO:0000256" key="6">
    <source>
        <dbReference type="SAM" id="MobiDB-lite"/>
    </source>
</evidence>
<dbReference type="InterPro" id="IPR050219">
    <property type="entry name" value="DnaG_primase"/>
</dbReference>
<dbReference type="Gene3D" id="3.40.50.300">
    <property type="entry name" value="P-loop containing nucleotide triphosphate hydrolases"/>
    <property type="match status" value="1"/>
</dbReference>
<dbReference type="Pfam" id="PF08706">
    <property type="entry name" value="D5_N"/>
    <property type="match status" value="1"/>
</dbReference>
<dbReference type="GO" id="GO:0003899">
    <property type="term" value="F:DNA-directed RNA polymerase activity"/>
    <property type="evidence" value="ECO:0007669"/>
    <property type="project" value="InterPro"/>
</dbReference>
<gene>
    <name evidence="8" type="ORF">RE476_02775</name>
</gene>
<dbReference type="GO" id="GO:0005524">
    <property type="term" value="F:ATP binding"/>
    <property type="evidence" value="ECO:0007669"/>
    <property type="project" value="UniProtKB-KW"/>
</dbReference>
<dbReference type="SUPFAM" id="SSF57783">
    <property type="entry name" value="Zinc beta-ribbon"/>
    <property type="match status" value="1"/>
</dbReference>
<dbReference type="InterPro" id="IPR006500">
    <property type="entry name" value="Helicase_put_C_phage/plasmid"/>
</dbReference>
<evidence type="ECO:0000256" key="5">
    <source>
        <dbReference type="ARBA" id="ARBA00022840"/>
    </source>
</evidence>
<dbReference type="SMART" id="SM00885">
    <property type="entry name" value="D5_N"/>
    <property type="match status" value="1"/>
</dbReference>
<dbReference type="GeneID" id="84229030"/>
<dbReference type="Pfam" id="PF01807">
    <property type="entry name" value="Zn_ribbon_DnaG"/>
    <property type="match status" value="1"/>
</dbReference>
<accession>A0AA51UGX7</accession>
<feature type="region of interest" description="Disordered" evidence="6">
    <location>
        <begin position="868"/>
        <end position="892"/>
    </location>
</feature>
<dbReference type="PANTHER" id="PTHR30313:SF2">
    <property type="entry name" value="DNA PRIMASE"/>
    <property type="match status" value="1"/>
</dbReference>
<dbReference type="PANTHER" id="PTHR30313">
    <property type="entry name" value="DNA PRIMASE"/>
    <property type="match status" value="1"/>
</dbReference>
<dbReference type="Pfam" id="PF13155">
    <property type="entry name" value="Toprim_2"/>
    <property type="match status" value="1"/>
</dbReference>
<dbReference type="EMBL" id="CP133594">
    <property type="protein sequence ID" value="WMW22763.1"/>
    <property type="molecule type" value="Genomic_DNA"/>
</dbReference>
<dbReference type="CDD" id="cd01029">
    <property type="entry name" value="TOPRIM_primases"/>
    <property type="match status" value="1"/>
</dbReference>
<keyword evidence="1" id="KW-0479">Metal-binding</keyword>
<sequence length="1031" mass="117538">MSTEIIEEIKSKIDIVALIGETIKLKKQGSIYVGATSPSSKSGASLKVDPHTQLYNNFAEESGGDVLNWIAYREGLDIVSDFPRIIEIAAEKAGVVLEHQDRKLLSDKALLQPFFRAVAGYYHSKLTEECRAYIHRKWGINDKMIDELLIGWAPENCHLQNELHDLFPDDIMRMSGLFNLNEKGQMRDIFRGRIIFPYWKGGKVVYFIGRDPHPNEGVPKYFKQLVHSETRQYISKVVDNSVFYGEDSIRKADSVIITEGVTDCIKVLQEGLACISPVTVRIKDEQKEYAYSLVKNMSEVIICNDNEDNETGKKGAIATAEYLESRGVPVRVVELPKPDGVDKIDLAEFLQDNSKEDFLQLESNNVWEIKLRAQNIPDKAIDKFRAAKRFIQNELKQMDPAMRKVFIRNDVKNYFGLQITDINEILKNLMFEDEVEEIDEEDRSFFTERGSLRVKKLGEYVMSLHRFITFEDTKNIFHYRNGVYVPGGEDIIARIVQNSLGDASKKRHISEIQNYVQLETLIPRGRVNHDLKRINLLNGLYNLETEQLEPHIPDYISIVQLPVAYDSNAKCPLIEKFIGEVLEPKRVPVIYEFLGYCMIPDSRLEYSLMLLGKGANGKSVMLSLFGEFLGGQNTSAESLHMLEKDPYSTAELYGKLANIFPDLASRAIYENSTFKMLTGNEKEIRAQRKFEHPFKFKNTARLIFSANNLPPAPGDDFAYFRRWIPLKFPNTFEGKRADKNLIDKLTQPEELSGLFNICVKALKKLLQRGQYSFELTTEEVTKLYRINSDPIAQFADDCVVYSDNDTLKSKMYSEFIIWCQDNDVPLVHENVFSKRFTKLGYTTGRESSGERRRTWQNCAIKQSVQGGEICPDGKKQEAESNSSKRPSISLHCSNNQDNTTVCSIDNNSHNTLQYRKCPDAWTDDGADSPVDNDLLTSKDTSVRPDVDENISNSFEVPKKLGTFFEPDETLVSQDVIYSVIRAVMKTTYKREHIVAQCKMLNVSCGGERLDLLKQKGVIHEKPNGDLVWVGG</sequence>
<evidence type="ECO:0000256" key="4">
    <source>
        <dbReference type="ARBA" id="ARBA00022833"/>
    </source>
</evidence>
<evidence type="ECO:0000313" key="9">
    <source>
        <dbReference type="Proteomes" id="UP001183006"/>
    </source>
</evidence>
<reference evidence="8" key="1">
    <citation type="submission" date="2023-08" db="EMBL/GenBank/DDBJ databases">
        <title>Methanolobus mangrovi sp. nov. and Methanolobus sediminis sp. nov, two novel methylotrophic methanogens isolated from mangrove sediments in China.</title>
        <authorList>
            <person name="Zhou J."/>
        </authorList>
    </citation>
    <scope>NUCLEOTIDE SEQUENCE</scope>
    <source>
        <strain evidence="8">FTZ2</strain>
    </source>
</reference>
<dbReference type="Pfam" id="PF08275">
    <property type="entry name" value="DNAG_N"/>
    <property type="match status" value="1"/>
</dbReference>
<dbReference type="InterPro" id="IPR045455">
    <property type="entry name" value="NrS-1_pol-like_helicase"/>
</dbReference>
<dbReference type="InterPro" id="IPR004968">
    <property type="entry name" value="DNA_primase/NTPase_C"/>
</dbReference>
<keyword evidence="2" id="KW-0547">Nucleotide-binding</keyword>
<dbReference type="RefSeq" id="WP_309308877.1">
    <property type="nucleotide sequence ID" value="NZ_CP133594.1"/>
</dbReference>